<keyword evidence="3 7" id="KW-0812">Transmembrane</keyword>
<dbReference type="Proteomes" id="UP000001052">
    <property type="component" value="Chromosome"/>
</dbReference>
<evidence type="ECO:0000256" key="5">
    <source>
        <dbReference type="ARBA" id="ARBA00023136"/>
    </source>
</evidence>
<dbReference type="Pfam" id="PF01618">
    <property type="entry name" value="MotA_ExbB"/>
    <property type="match status" value="1"/>
</dbReference>
<feature type="transmembrane region" description="Helical" evidence="7">
    <location>
        <begin position="166"/>
        <end position="190"/>
    </location>
</feature>
<keyword evidence="6" id="KW-0653">Protein transport</keyword>
<dbReference type="HOGENOM" id="CLU_053325_2_2_7"/>
<accession>C8X375</accession>
<feature type="transmembrane region" description="Helical" evidence="7">
    <location>
        <begin position="131"/>
        <end position="154"/>
    </location>
</feature>
<keyword evidence="6" id="KW-0813">Transport</keyword>
<dbReference type="AlphaFoldDB" id="C8X375"/>
<protein>
    <submittedName>
        <fullName evidence="9">MotA/TolQ/ExbB proton channel</fullName>
    </submittedName>
</protein>
<name>C8X375_DESRD</name>
<dbReference type="OrthoDB" id="9805133at2"/>
<gene>
    <name evidence="9" type="ordered locus">Dret_1588</name>
</gene>
<evidence type="ECO:0000313" key="9">
    <source>
        <dbReference type="EMBL" id="ACV68872.1"/>
    </source>
</evidence>
<keyword evidence="5 7" id="KW-0472">Membrane</keyword>
<sequence>MDIATHSGFWGMIQEATIVVQFVLALLAAMSVTSWAIILYKIFQLTQAKRKVRQEAEQFANARDLATAMQQLKRNQNSALYLVGYEAISELHRLERSSLQSRQKAAVAADNIRRVLRRGVSKRMTQYAQNLAFLATCGNAAPFIGLFGTVWGIMHAFQTIGLEQTAALAAVAPGISEALVATAIGLAVAIPATIAYNSFLGVLNAVEAEMVNFAGSFLNRAQREVSWLSRRDIRSSDAEHTEL</sequence>
<dbReference type="GO" id="GO:0005886">
    <property type="term" value="C:plasma membrane"/>
    <property type="evidence" value="ECO:0007669"/>
    <property type="project" value="UniProtKB-SubCell"/>
</dbReference>
<dbReference type="PANTHER" id="PTHR30625">
    <property type="entry name" value="PROTEIN TOLQ"/>
    <property type="match status" value="1"/>
</dbReference>
<comment type="similarity">
    <text evidence="6">Belongs to the exbB/tolQ family.</text>
</comment>
<evidence type="ECO:0000259" key="8">
    <source>
        <dbReference type="Pfam" id="PF01618"/>
    </source>
</evidence>
<feature type="domain" description="MotA/TolQ/ExbB proton channel" evidence="8">
    <location>
        <begin position="92"/>
        <end position="210"/>
    </location>
</feature>
<dbReference type="InterPro" id="IPR002898">
    <property type="entry name" value="MotA_ExbB_proton_chnl"/>
</dbReference>
<evidence type="ECO:0000313" key="10">
    <source>
        <dbReference type="Proteomes" id="UP000001052"/>
    </source>
</evidence>
<dbReference type="KEGG" id="drt:Dret_1588"/>
<keyword evidence="2" id="KW-1003">Cell membrane</keyword>
<dbReference type="InterPro" id="IPR050790">
    <property type="entry name" value="ExbB/TolQ_transport"/>
</dbReference>
<evidence type="ECO:0000256" key="7">
    <source>
        <dbReference type="SAM" id="Phobius"/>
    </source>
</evidence>
<comment type="subcellular location">
    <subcellularLocation>
        <location evidence="1">Cell membrane</location>
        <topology evidence="1">Multi-pass membrane protein</topology>
    </subcellularLocation>
    <subcellularLocation>
        <location evidence="6">Membrane</location>
        <topology evidence="6">Multi-pass membrane protein</topology>
    </subcellularLocation>
</comment>
<dbReference type="RefSeq" id="WP_015752015.1">
    <property type="nucleotide sequence ID" value="NC_013223.1"/>
</dbReference>
<evidence type="ECO:0000256" key="6">
    <source>
        <dbReference type="RuleBase" id="RU004057"/>
    </source>
</evidence>
<evidence type="ECO:0000256" key="1">
    <source>
        <dbReference type="ARBA" id="ARBA00004651"/>
    </source>
</evidence>
<reference evidence="9 10" key="2">
    <citation type="journal article" date="2010" name="Stand. Genomic Sci.">
        <title>Complete genome sequence of Desulfohalobium retbaense type strain (HR(100)).</title>
        <authorList>
            <person name="Spring S."/>
            <person name="Nolan M."/>
            <person name="Lapidus A."/>
            <person name="Glavina Del Rio T."/>
            <person name="Copeland A."/>
            <person name="Tice H."/>
            <person name="Cheng J.F."/>
            <person name="Lucas S."/>
            <person name="Land M."/>
            <person name="Chen F."/>
            <person name="Bruce D."/>
            <person name="Goodwin L."/>
            <person name="Pitluck S."/>
            <person name="Ivanova N."/>
            <person name="Mavromatis K."/>
            <person name="Mikhailova N."/>
            <person name="Pati A."/>
            <person name="Chen A."/>
            <person name="Palaniappan K."/>
            <person name="Hauser L."/>
            <person name="Chang Y.J."/>
            <person name="Jeffries C.D."/>
            <person name="Munk C."/>
            <person name="Kiss H."/>
            <person name="Chain P."/>
            <person name="Han C."/>
            <person name="Brettin T."/>
            <person name="Detter J.C."/>
            <person name="Schuler E."/>
            <person name="Goker M."/>
            <person name="Rohde M."/>
            <person name="Bristow J."/>
            <person name="Eisen J.A."/>
            <person name="Markowitz V."/>
            <person name="Hugenholtz P."/>
            <person name="Kyrpides N.C."/>
            <person name="Klenk H.P."/>
        </authorList>
    </citation>
    <scope>NUCLEOTIDE SEQUENCE [LARGE SCALE GENOMIC DNA]</scope>
    <source>
        <strain evidence="9 10">DSM 5692</strain>
    </source>
</reference>
<proteinExistence type="inferred from homology"/>
<organism evidence="9 10">
    <name type="scientific">Desulfohalobium retbaense (strain ATCC 49708 / DSM 5692 / JCM 16813 / HR100)</name>
    <dbReference type="NCBI Taxonomy" id="485915"/>
    <lineage>
        <taxon>Bacteria</taxon>
        <taxon>Pseudomonadati</taxon>
        <taxon>Thermodesulfobacteriota</taxon>
        <taxon>Desulfovibrionia</taxon>
        <taxon>Desulfovibrionales</taxon>
        <taxon>Desulfohalobiaceae</taxon>
        <taxon>Desulfohalobium</taxon>
    </lineage>
</organism>
<keyword evidence="4 7" id="KW-1133">Transmembrane helix</keyword>
<dbReference type="STRING" id="485915.Dret_1588"/>
<feature type="transmembrane region" description="Helical" evidence="7">
    <location>
        <begin position="18"/>
        <end position="43"/>
    </location>
</feature>
<dbReference type="eggNOG" id="COG0811">
    <property type="taxonomic scope" value="Bacteria"/>
</dbReference>
<evidence type="ECO:0000256" key="2">
    <source>
        <dbReference type="ARBA" id="ARBA00022475"/>
    </source>
</evidence>
<keyword evidence="10" id="KW-1185">Reference proteome</keyword>
<dbReference type="GO" id="GO:0017038">
    <property type="term" value="P:protein import"/>
    <property type="evidence" value="ECO:0007669"/>
    <property type="project" value="TreeGrafter"/>
</dbReference>
<evidence type="ECO:0000256" key="3">
    <source>
        <dbReference type="ARBA" id="ARBA00022692"/>
    </source>
</evidence>
<reference evidence="10" key="1">
    <citation type="submission" date="2009-09" db="EMBL/GenBank/DDBJ databases">
        <title>The complete chromosome of Desulfohalobium retbaense DSM 5692.</title>
        <authorList>
            <consortium name="US DOE Joint Genome Institute (JGI-PGF)"/>
            <person name="Lucas S."/>
            <person name="Copeland A."/>
            <person name="Lapidus A."/>
            <person name="Glavina del Rio T."/>
            <person name="Dalin E."/>
            <person name="Tice H."/>
            <person name="Bruce D."/>
            <person name="Goodwin L."/>
            <person name="Pitluck S."/>
            <person name="Kyrpides N."/>
            <person name="Mavromatis K."/>
            <person name="Ivanova N."/>
            <person name="Mikhailova N."/>
            <person name="Munk A.C."/>
            <person name="Brettin T."/>
            <person name="Detter J.C."/>
            <person name="Han C."/>
            <person name="Tapia R."/>
            <person name="Larimer F."/>
            <person name="Land M."/>
            <person name="Hauser L."/>
            <person name="Markowitz V."/>
            <person name="Cheng J.-F."/>
            <person name="Hugenholtz P."/>
            <person name="Woyke T."/>
            <person name="Wu D."/>
            <person name="Spring S."/>
            <person name="Klenk H.-P."/>
            <person name="Eisen J.A."/>
        </authorList>
    </citation>
    <scope>NUCLEOTIDE SEQUENCE [LARGE SCALE GENOMIC DNA]</scope>
    <source>
        <strain evidence="10">DSM 5692</strain>
    </source>
</reference>
<dbReference type="EMBL" id="CP001734">
    <property type="protein sequence ID" value="ACV68872.1"/>
    <property type="molecule type" value="Genomic_DNA"/>
</dbReference>
<evidence type="ECO:0000256" key="4">
    <source>
        <dbReference type="ARBA" id="ARBA00022989"/>
    </source>
</evidence>
<dbReference type="PANTHER" id="PTHR30625:SF3">
    <property type="entry name" value="TOL-PAL SYSTEM PROTEIN TOLQ"/>
    <property type="match status" value="1"/>
</dbReference>